<evidence type="ECO:0000313" key="3">
    <source>
        <dbReference type="EMBL" id="EPX70711.1"/>
    </source>
</evidence>
<dbReference type="PANTHER" id="PTHR21561:SF12">
    <property type="entry name" value="INO80 COMPLEX SUBUNIT B"/>
    <property type="match status" value="1"/>
</dbReference>
<dbReference type="GO" id="GO:0031011">
    <property type="term" value="C:Ino80 complex"/>
    <property type="evidence" value="ECO:0007669"/>
    <property type="project" value="EnsemblFungi"/>
</dbReference>
<name>S9PN92_SCHOY</name>
<reference evidence="3 4" key="1">
    <citation type="journal article" date="2011" name="Science">
        <title>Comparative functional genomics of the fission yeasts.</title>
        <authorList>
            <person name="Rhind N."/>
            <person name="Chen Z."/>
            <person name="Yassour M."/>
            <person name="Thompson D.A."/>
            <person name="Haas B.J."/>
            <person name="Habib N."/>
            <person name="Wapinski I."/>
            <person name="Roy S."/>
            <person name="Lin M.F."/>
            <person name="Heiman D.I."/>
            <person name="Young S.K."/>
            <person name="Furuya K."/>
            <person name="Guo Y."/>
            <person name="Pidoux A."/>
            <person name="Chen H.M."/>
            <person name="Robbertse B."/>
            <person name="Goldberg J.M."/>
            <person name="Aoki K."/>
            <person name="Bayne E.H."/>
            <person name="Berlin A.M."/>
            <person name="Desjardins C.A."/>
            <person name="Dobbs E."/>
            <person name="Dukaj L."/>
            <person name="Fan L."/>
            <person name="FitzGerald M.G."/>
            <person name="French C."/>
            <person name="Gujja S."/>
            <person name="Hansen K."/>
            <person name="Keifenheim D."/>
            <person name="Levin J.Z."/>
            <person name="Mosher R.A."/>
            <person name="Mueller C.A."/>
            <person name="Pfiffner J."/>
            <person name="Priest M."/>
            <person name="Russ C."/>
            <person name="Smialowska A."/>
            <person name="Swoboda P."/>
            <person name="Sykes S.M."/>
            <person name="Vaughn M."/>
            <person name="Vengrova S."/>
            <person name="Yoder R."/>
            <person name="Zeng Q."/>
            <person name="Allshire R."/>
            <person name="Baulcombe D."/>
            <person name="Birren B.W."/>
            <person name="Brown W."/>
            <person name="Ekwall K."/>
            <person name="Kellis M."/>
            <person name="Leatherwood J."/>
            <person name="Levin H."/>
            <person name="Margalit H."/>
            <person name="Martienssen R."/>
            <person name="Nieduszynski C.A."/>
            <person name="Spatafora J.W."/>
            <person name="Friedman N."/>
            <person name="Dalgaard J.Z."/>
            <person name="Baumann P."/>
            <person name="Niki H."/>
            <person name="Regev A."/>
            <person name="Nusbaum C."/>
        </authorList>
    </citation>
    <scope>NUCLEOTIDE SEQUENCE [LARGE SCALE GENOMIC DNA]</scope>
    <source>
        <strain evidence="4">yFS286</strain>
    </source>
</reference>
<feature type="compositionally biased region" description="Basic residues" evidence="1">
    <location>
        <begin position="105"/>
        <end position="117"/>
    </location>
</feature>
<feature type="compositionally biased region" description="Acidic residues" evidence="1">
    <location>
        <begin position="122"/>
        <end position="150"/>
    </location>
</feature>
<dbReference type="SMART" id="SM01406">
    <property type="entry name" value="PAPA-1"/>
    <property type="match status" value="1"/>
</dbReference>
<feature type="compositionally biased region" description="Low complexity" evidence="1">
    <location>
        <begin position="19"/>
        <end position="33"/>
    </location>
</feature>
<gene>
    <name evidence="3" type="ORF">SOCG_04245</name>
</gene>
<feature type="compositionally biased region" description="Basic and acidic residues" evidence="1">
    <location>
        <begin position="8"/>
        <end position="18"/>
    </location>
</feature>
<dbReference type="Pfam" id="PF04795">
    <property type="entry name" value="PAPA-1"/>
    <property type="match status" value="1"/>
</dbReference>
<dbReference type="HOGENOM" id="CLU_943846_0_0_1"/>
<evidence type="ECO:0000259" key="2">
    <source>
        <dbReference type="SMART" id="SM01406"/>
    </source>
</evidence>
<dbReference type="InterPro" id="IPR006880">
    <property type="entry name" value="INO80B_C"/>
</dbReference>
<feature type="region of interest" description="Disordered" evidence="1">
    <location>
        <begin position="1"/>
        <end position="208"/>
    </location>
</feature>
<dbReference type="PANTHER" id="PTHR21561">
    <property type="entry name" value="INO80 COMPLEX SUBUNIT B"/>
    <property type="match status" value="1"/>
</dbReference>
<dbReference type="GeneID" id="25033209"/>
<dbReference type="AlphaFoldDB" id="S9PN92"/>
<dbReference type="GO" id="GO:0006338">
    <property type="term" value="P:chromatin remodeling"/>
    <property type="evidence" value="ECO:0007669"/>
    <property type="project" value="InterPro"/>
</dbReference>
<feature type="compositionally biased region" description="Basic and acidic residues" evidence="1">
    <location>
        <begin position="199"/>
        <end position="208"/>
    </location>
</feature>
<accession>S9PN92</accession>
<dbReference type="RefSeq" id="XP_013020541.1">
    <property type="nucleotide sequence ID" value="XM_013165087.1"/>
</dbReference>
<dbReference type="Proteomes" id="UP000016088">
    <property type="component" value="Unassembled WGS sequence"/>
</dbReference>
<dbReference type="InterPro" id="IPR029523">
    <property type="entry name" value="INO80B/Ies2"/>
</dbReference>
<sequence length="306" mass="35114">MSARSRRSGREKPSRRTTSDNNSNVDSDVLSVSTKEELGDNALAAEEGDSVLKEQELEESLEGNDDEEEGGDDDFEEEDEEAEEDEEEEEEEEEESNVSPPVNSRNKRDRNASKRKVNYIESDPDEDERENEVDEEDLDEEEQLEDEEGNITDMKDMYSNGVAPGATDSSRMTKRQRALQGVLGEGEEDDMLELPPETSGRKKLTEEEMALRRVENARRRKNQSEKKLEEEKMETINRLLKRQSNTDKPRRGRAPTLAQEDIGAPKKVIKKPKVSMHQPFQCIRWVNNKEGSRAIIPDSLYPFYQK</sequence>
<evidence type="ECO:0000256" key="1">
    <source>
        <dbReference type="SAM" id="MobiDB-lite"/>
    </source>
</evidence>
<dbReference type="VEuPathDB" id="FungiDB:SOCG_04245"/>
<feature type="compositionally biased region" description="Acidic residues" evidence="1">
    <location>
        <begin position="56"/>
        <end position="96"/>
    </location>
</feature>
<proteinExistence type="predicted"/>
<dbReference type="OrthoDB" id="2021186at2759"/>
<organism evidence="3 4">
    <name type="scientific">Schizosaccharomyces octosporus (strain yFS286)</name>
    <name type="common">Fission yeast</name>
    <name type="synonym">Octosporomyces octosporus</name>
    <dbReference type="NCBI Taxonomy" id="483514"/>
    <lineage>
        <taxon>Eukaryota</taxon>
        <taxon>Fungi</taxon>
        <taxon>Dikarya</taxon>
        <taxon>Ascomycota</taxon>
        <taxon>Taphrinomycotina</taxon>
        <taxon>Schizosaccharomycetes</taxon>
        <taxon>Schizosaccharomycetales</taxon>
        <taxon>Schizosaccharomycetaceae</taxon>
        <taxon>Schizosaccharomyces</taxon>
    </lineage>
</organism>
<dbReference type="eggNOG" id="ENOG502S7M7">
    <property type="taxonomic scope" value="Eukaryota"/>
</dbReference>
<protein>
    <submittedName>
        <fullName evidence="3">Ino80 complex subunit Ies2</fullName>
    </submittedName>
</protein>
<feature type="domain" description="INO80 complex subunit B-like conserved region" evidence="2">
    <location>
        <begin position="208"/>
        <end position="300"/>
    </location>
</feature>
<dbReference type="EMBL" id="KE503208">
    <property type="protein sequence ID" value="EPX70711.1"/>
    <property type="molecule type" value="Genomic_DNA"/>
</dbReference>
<dbReference type="GO" id="GO:0034080">
    <property type="term" value="P:CENP-A containing chromatin assembly"/>
    <property type="evidence" value="ECO:0007669"/>
    <property type="project" value="EnsemblFungi"/>
</dbReference>
<keyword evidence="4" id="KW-1185">Reference proteome</keyword>
<feature type="region of interest" description="Disordered" evidence="1">
    <location>
        <begin position="239"/>
        <end position="262"/>
    </location>
</feature>
<dbReference type="OMA" id="MYRWIST"/>
<evidence type="ECO:0000313" key="4">
    <source>
        <dbReference type="Proteomes" id="UP000016088"/>
    </source>
</evidence>